<keyword evidence="9" id="KW-1185">Reference proteome</keyword>
<gene>
    <name evidence="8" type="ORF">PAAG_08288</name>
</gene>
<dbReference type="Pfam" id="PF01435">
    <property type="entry name" value="Peptidase_M48"/>
    <property type="match status" value="1"/>
</dbReference>
<proteinExistence type="predicted"/>
<dbReference type="GO" id="GO:0005743">
    <property type="term" value="C:mitochondrial inner membrane"/>
    <property type="evidence" value="ECO:0007669"/>
    <property type="project" value="TreeGrafter"/>
</dbReference>
<dbReference type="PANTHER" id="PTHR22726">
    <property type="entry name" value="METALLOENDOPEPTIDASE OMA1"/>
    <property type="match status" value="1"/>
</dbReference>
<accession>C1HBZ7</accession>
<evidence type="ECO:0000313" key="9">
    <source>
        <dbReference type="Proteomes" id="UP000002059"/>
    </source>
</evidence>
<keyword evidence="6" id="KW-0482">Metalloprotease</keyword>
<evidence type="ECO:0000256" key="1">
    <source>
        <dbReference type="ARBA" id="ARBA00001947"/>
    </source>
</evidence>
<protein>
    <recommendedName>
        <fullName evidence="7">Peptidase M48 domain-containing protein</fullName>
    </recommendedName>
</protein>
<dbReference type="RefSeq" id="XP_002789851.2">
    <property type="nucleotide sequence ID" value="XM_002789805.2"/>
</dbReference>
<keyword evidence="2" id="KW-0645">Protease</keyword>
<organism evidence="8 9">
    <name type="scientific">Paracoccidioides lutzii (strain ATCC MYA-826 / Pb01)</name>
    <name type="common">Paracoccidioides brasiliensis</name>
    <dbReference type="NCBI Taxonomy" id="502779"/>
    <lineage>
        <taxon>Eukaryota</taxon>
        <taxon>Fungi</taxon>
        <taxon>Dikarya</taxon>
        <taxon>Ascomycota</taxon>
        <taxon>Pezizomycotina</taxon>
        <taxon>Eurotiomycetes</taxon>
        <taxon>Eurotiomycetidae</taxon>
        <taxon>Onygenales</taxon>
        <taxon>Ajellomycetaceae</taxon>
        <taxon>Paracoccidioides</taxon>
    </lineage>
</organism>
<dbReference type="AlphaFoldDB" id="C1HBZ7"/>
<dbReference type="OrthoDB" id="7464992at2759"/>
<evidence type="ECO:0000256" key="5">
    <source>
        <dbReference type="ARBA" id="ARBA00022833"/>
    </source>
</evidence>
<keyword evidence="5" id="KW-0862">Zinc</keyword>
<dbReference type="GO" id="GO:0034982">
    <property type="term" value="P:mitochondrial protein processing"/>
    <property type="evidence" value="ECO:0007669"/>
    <property type="project" value="TreeGrafter"/>
</dbReference>
<dbReference type="GO" id="GO:0006515">
    <property type="term" value="P:protein quality control for misfolded or incompletely synthesized proteins"/>
    <property type="evidence" value="ECO:0007669"/>
    <property type="project" value="TreeGrafter"/>
</dbReference>
<reference evidence="8 9" key="1">
    <citation type="journal article" date="2011" name="PLoS Genet.">
        <title>Comparative genomic analysis of human fungal pathogens causing paracoccidioidomycosis.</title>
        <authorList>
            <person name="Desjardins C.A."/>
            <person name="Champion M.D."/>
            <person name="Holder J.W."/>
            <person name="Muszewska A."/>
            <person name="Goldberg J."/>
            <person name="Bailao A.M."/>
            <person name="Brigido M.M."/>
            <person name="Ferreira M.E."/>
            <person name="Garcia A.M."/>
            <person name="Grynberg M."/>
            <person name="Gujja S."/>
            <person name="Heiman D.I."/>
            <person name="Henn M.R."/>
            <person name="Kodira C.D."/>
            <person name="Leon-Narvaez H."/>
            <person name="Longo L.V."/>
            <person name="Ma L.J."/>
            <person name="Malavazi I."/>
            <person name="Matsuo A.L."/>
            <person name="Morais F.V."/>
            <person name="Pereira M."/>
            <person name="Rodriguez-Brito S."/>
            <person name="Sakthikumar S."/>
            <person name="Salem-Izacc S.M."/>
            <person name="Sykes S.M."/>
            <person name="Teixeira M.M."/>
            <person name="Vallejo M.C."/>
            <person name="Walter M.E."/>
            <person name="Yandava C."/>
            <person name="Young S."/>
            <person name="Zeng Q."/>
            <person name="Zucker J."/>
            <person name="Felipe M.S."/>
            <person name="Goldman G.H."/>
            <person name="Haas B.J."/>
            <person name="McEwen J.G."/>
            <person name="Nino-Vega G."/>
            <person name="Puccia R."/>
            <person name="San-Blas G."/>
            <person name="Soares C.M."/>
            <person name="Birren B.W."/>
            <person name="Cuomo C.A."/>
        </authorList>
    </citation>
    <scope>NUCLEOTIDE SEQUENCE [LARGE SCALE GENOMIC DNA]</scope>
    <source>
        <strain evidence="9">ATCC MYA-826 / Pb01</strain>
    </source>
</reference>
<dbReference type="VEuPathDB" id="FungiDB:PAAG_08288"/>
<name>C1HBZ7_PARBA</name>
<evidence type="ECO:0000256" key="4">
    <source>
        <dbReference type="ARBA" id="ARBA00022801"/>
    </source>
</evidence>
<dbReference type="eggNOG" id="KOG2661">
    <property type="taxonomic scope" value="Eukaryota"/>
</dbReference>
<evidence type="ECO:0000313" key="8">
    <source>
        <dbReference type="EMBL" id="EEH38561.2"/>
    </source>
</evidence>
<dbReference type="Gene3D" id="3.30.2010.10">
    <property type="entry name" value="Metalloproteases ('zincins'), catalytic domain"/>
    <property type="match status" value="1"/>
</dbReference>
<keyword evidence="3" id="KW-0479">Metal-binding</keyword>
<dbReference type="InterPro" id="IPR001915">
    <property type="entry name" value="Peptidase_M48"/>
</dbReference>
<dbReference type="HOGENOM" id="CLU_029002_1_1_1"/>
<dbReference type="GO" id="GO:0004222">
    <property type="term" value="F:metalloendopeptidase activity"/>
    <property type="evidence" value="ECO:0007669"/>
    <property type="project" value="InterPro"/>
</dbReference>
<evidence type="ECO:0000256" key="3">
    <source>
        <dbReference type="ARBA" id="ARBA00022723"/>
    </source>
</evidence>
<dbReference type="InterPro" id="IPR051156">
    <property type="entry name" value="Mito/Outer_Membr_Metalloprot"/>
</dbReference>
<evidence type="ECO:0000256" key="6">
    <source>
        <dbReference type="ARBA" id="ARBA00023049"/>
    </source>
</evidence>
<dbReference type="STRING" id="502779.C1HBZ7"/>
<evidence type="ECO:0000259" key="7">
    <source>
        <dbReference type="Pfam" id="PF01435"/>
    </source>
</evidence>
<dbReference type="GO" id="GO:0046872">
    <property type="term" value="F:metal ion binding"/>
    <property type="evidence" value="ECO:0007669"/>
    <property type="project" value="UniProtKB-KW"/>
</dbReference>
<dbReference type="GeneID" id="9092998"/>
<dbReference type="EMBL" id="KN294022">
    <property type="protein sequence ID" value="EEH38561.2"/>
    <property type="molecule type" value="Genomic_DNA"/>
</dbReference>
<dbReference type="KEGG" id="pbl:PAAG_08288"/>
<dbReference type="CDD" id="cd07331">
    <property type="entry name" value="M48C_Oma1_like"/>
    <property type="match status" value="1"/>
</dbReference>
<dbReference type="PANTHER" id="PTHR22726:SF1">
    <property type="entry name" value="METALLOENDOPEPTIDASE OMA1, MITOCHONDRIAL"/>
    <property type="match status" value="1"/>
</dbReference>
<sequence length="504" mass="56254">MSCGRGSGSAVTILSRSLFRQSPSVRISICTGNLKKAFVGDTRANFATWSLRRWSSSAPTSPAAPALALISTAGSTPAPLSIPATHSRQLCVHSHAFSSPRERSLNTLRHSLDRQRTGPAFPVYFYRSSTHHPLNSDTFLRFQIHANLQRPQQQQHCRPFSQWHGQQQQRRHGGDGYTYRTFDGRGGYGYGYGGGGGGGRRGWLYYQLMNIWEQHRLVIICGGSVMVVFYVWNLEVVPMTGRLRFNCISNEFEMQYGKQAYEMIVQEYHGRLLPDSHPLVRYVDSVFRKLFLTGYPQLGEGDETLKRLNWKVHVIDSPEMNAFVLPGGNVFVFTGVLPICRDRDGLAAILGHEIAHVLAHHMAERLSSKIVVVVAAIVVSKLFEVSENFTSAIFNLILSLPNSRAQELEADQIGLMMMAKSCFKPEAATALWSRMQQAEKGEPPQILSTHPSSGRRMKAIQRLLPEADLVYDDSGCGVTGRYGRSLLPEYRVAPESHPGFGQEN</sequence>
<dbReference type="Proteomes" id="UP000002059">
    <property type="component" value="Partially assembled WGS sequence"/>
</dbReference>
<keyword evidence="4" id="KW-0378">Hydrolase</keyword>
<comment type="cofactor">
    <cofactor evidence="1">
        <name>Zn(2+)</name>
        <dbReference type="ChEBI" id="CHEBI:29105"/>
    </cofactor>
</comment>
<feature type="domain" description="Peptidase M48" evidence="7">
    <location>
        <begin position="307"/>
        <end position="462"/>
    </location>
</feature>
<evidence type="ECO:0000256" key="2">
    <source>
        <dbReference type="ARBA" id="ARBA00022670"/>
    </source>
</evidence>